<dbReference type="EMBL" id="MCOG01000004">
    <property type="protein sequence ID" value="ORY85129.1"/>
    <property type="molecule type" value="Genomic_DNA"/>
</dbReference>
<evidence type="ECO:0000256" key="3">
    <source>
        <dbReference type="ARBA" id="ARBA00022692"/>
    </source>
</evidence>
<evidence type="ECO:0000259" key="7">
    <source>
        <dbReference type="Pfam" id="PF01757"/>
    </source>
</evidence>
<sequence>MIKSTYVKELSEVESAYYSPYDNEDDNKALINTPIKEESDQYLKEKKERLYWIDCLRIFANILVVFINCTAEDLKPVEFKSSNWYTLFFYNSLSRACVPLFIMISGILFLDVEKPITIKTLYTKYIFRIFRCLIFWSIYYIFIDKFLINFNQENYNFDYETIKDTVVKSIYRNGHLWYLNFIMGIYMVTPIFRGIAYNNKEIKYIFWLFFTVSSIIPTTYNFFETFFSIKLTIIIDFFNSLRINSARGFAFYYLWGYLLAYNDNDGKKFKIFSYLIGALGIVLTVFLRIFSSIYLGKENNFFGEYNCVNVAMTAYGIFIFFKYTINDYIENFSDDSTIKKCVLSLSNCTLGIYLIHMTIHHLLYRFAKFDPQSFNPLFCAPLFSVVVYILSFMIIFVFRKTVPYFEYIC</sequence>
<feature type="transmembrane region" description="Helical" evidence="6">
    <location>
        <begin position="50"/>
        <end position="67"/>
    </location>
</feature>
<feature type="transmembrane region" description="Helical" evidence="6">
    <location>
        <begin position="301"/>
        <end position="321"/>
    </location>
</feature>
<evidence type="ECO:0000256" key="2">
    <source>
        <dbReference type="ARBA" id="ARBA00022475"/>
    </source>
</evidence>
<feature type="transmembrane region" description="Helical" evidence="6">
    <location>
        <begin position="342"/>
        <end position="363"/>
    </location>
</feature>
<comment type="subcellular location">
    <subcellularLocation>
        <location evidence="1">Cell membrane</location>
        <topology evidence="1">Multi-pass membrane protein</topology>
    </subcellularLocation>
</comment>
<feature type="transmembrane region" description="Helical" evidence="6">
    <location>
        <begin position="375"/>
        <end position="398"/>
    </location>
</feature>
<dbReference type="PANTHER" id="PTHR40074:SF2">
    <property type="entry name" value="O-ACETYLTRANSFERASE WECH"/>
    <property type="match status" value="1"/>
</dbReference>
<feature type="transmembrane region" description="Helical" evidence="6">
    <location>
        <begin position="175"/>
        <end position="192"/>
    </location>
</feature>
<dbReference type="GO" id="GO:0005886">
    <property type="term" value="C:plasma membrane"/>
    <property type="evidence" value="ECO:0007669"/>
    <property type="project" value="UniProtKB-SubCell"/>
</dbReference>
<dbReference type="Pfam" id="PF01757">
    <property type="entry name" value="Acyl_transf_3"/>
    <property type="match status" value="1"/>
</dbReference>
<keyword evidence="9" id="KW-1185">Reference proteome</keyword>
<dbReference type="GO" id="GO:0016413">
    <property type="term" value="F:O-acetyltransferase activity"/>
    <property type="evidence" value="ECO:0007669"/>
    <property type="project" value="TreeGrafter"/>
</dbReference>
<feature type="transmembrane region" description="Helical" evidence="6">
    <location>
        <begin position="272"/>
        <end position="295"/>
    </location>
</feature>
<keyword evidence="4 6" id="KW-1133">Transmembrane helix</keyword>
<dbReference type="InterPro" id="IPR002656">
    <property type="entry name" value="Acyl_transf_3_dom"/>
</dbReference>
<keyword evidence="2" id="KW-1003">Cell membrane</keyword>
<comment type="caution">
    <text evidence="8">The sequence shown here is derived from an EMBL/GenBank/DDBJ whole genome shotgun (WGS) entry which is preliminary data.</text>
</comment>
<organism evidence="8 9">
    <name type="scientific">Neocallimastix californiae</name>
    <dbReference type="NCBI Taxonomy" id="1754190"/>
    <lineage>
        <taxon>Eukaryota</taxon>
        <taxon>Fungi</taxon>
        <taxon>Fungi incertae sedis</taxon>
        <taxon>Chytridiomycota</taxon>
        <taxon>Chytridiomycota incertae sedis</taxon>
        <taxon>Neocallimastigomycetes</taxon>
        <taxon>Neocallimastigales</taxon>
        <taxon>Neocallimastigaceae</taxon>
        <taxon>Neocallimastix</taxon>
    </lineage>
</organism>
<name>A0A1Y2FMH0_9FUNG</name>
<keyword evidence="3 6" id="KW-0812">Transmembrane</keyword>
<protein>
    <recommendedName>
        <fullName evidence="7">Acyltransferase 3 domain-containing protein</fullName>
    </recommendedName>
</protein>
<dbReference type="AlphaFoldDB" id="A0A1Y2FMH0"/>
<accession>A0A1Y2FMH0</accession>
<dbReference type="PANTHER" id="PTHR40074">
    <property type="entry name" value="O-ACETYLTRANSFERASE WECH"/>
    <property type="match status" value="1"/>
</dbReference>
<evidence type="ECO:0000256" key="5">
    <source>
        <dbReference type="ARBA" id="ARBA00023136"/>
    </source>
</evidence>
<proteinExistence type="predicted"/>
<feature type="transmembrane region" description="Helical" evidence="6">
    <location>
        <begin position="122"/>
        <end position="142"/>
    </location>
</feature>
<feature type="transmembrane region" description="Helical" evidence="6">
    <location>
        <begin position="243"/>
        <end position="260"/>
    </location>
</feature>
<dbReference type="OrthoDB" id="10501633at2759"/>
<dbReference type="Proteomes" id="UP000193920">
    <property type="component" value="Unassembled WGS sequence"/>
</dbReference>
<evidence type="ECO:0000313" key="9">
    <source>
        <dbReference type="Proteomes" id="UP000193920"/>
    </source>
</evidence>
<evidence type="ECO:0000313" key="8">
    <source>
        <dbReference type="EMBL" id="ORY85129.1"/>
    </source>
</evidence>
<feature type="domain" description="Acyltransferase 3" evidence="7">
    <location>
        <begin position="51"/>
        <end position="394"/>
    </location>
</feature>
<reference evidence="8 9" key="1">
    <citation type="submission" date="2016-08" db="EMBL/GenBank/DDBJ databases">
        <title>A Parts List for Fungal Cellulosomes Revealed by Comparative Genomics.</title>
        <authorList>
            <consortium name="DOE Joint Genome Institute"/>
            <person name="Haitjema C.H."/>
            <person name="Gilmore S.P."/>
            <person name="Henske J.K."/>
            <person name="Solomon K.V."/>
            <person name="De Groot R."/>
            <person name="Kuo A."/>
            <person name="Mondo S.J."/>
            <person name="Salamov A.A."/>
            <person name="Labutti K."/>
            <person name="Zhao Z."/>
            <person name="Chiniquy J."/>
            <person name="Barry K."/>
            <person name="Brewer H.M."/>
            <person name="Purvine S.O."/>
            <person name="Wright A.T."/>
            <person name="Boxma B."/>
            <person name="Van Alen T."/>
            <person name="Hackstein J.H."/>
            <person name="Baker S.E."/>
            <person name="Grigoriev I.V."/>
            <person name="O'Malley M.A."/>
        </authorList>
    </citation>
    <scope>NUCLEOTIDE SEQUENCE [LARGE SCALE GENOMIC DNA]</scope>
    <source>
        <strain evidence="8 9">G1</strain>
    </source>
</reference>
<feature type="transmembrane region" description="Helical" evidence="6">
    <location>
        <begin position="87"/>
        <end position="110"/>
    </location>
</feature>
<evidence type="ECO:0000256" key="4">
    <source>
        <dbReference type="ARBA" id="ARBA00022989"/>
    </source>
</evidence>
<evidence type="ECO:0000256" key="6">
    <source>
        <dbReference type="SAM" id="Phobius"/>
    </source>
</evidence>
<evidence type="ECO:0000256" key="1">
    <source>
        <dbReference type="ARBA" id="ARBA00004651"/>
    </source>
</evidence>
<feature type="transmembrane region" description="Helical" evidence="6">
    <location>
        <begin position="204"/>
        <end position="223"/>
    </location>
</feature>
<keyword evidence="5 6" id="KW-0472">Membrane</keyword>
<dbReference type="GO" id="GO:0009246">
    <property type="term" value="P:enterobacterial common antigen biosynthetic process"/>
    <property type="evidence" value="ECO:0007669"/>
    <property type="project" value="TreeGrafter"/>
</dbReference>
<gene>
    <name evidence="8" type="ORF">LY90DRAFT_663408</name>
</gene>